<name>A0A7S7LY80_9BACT</name>
<dbReference type="Gene3D" id="3.30.930.10">
    <property type="entry name" value="Bira Bifunctional Protein, Domain 2"/>
    <property type="match status" value="1"/>
</dbReference>
<dbReference type="InterPro" id="IPR004408">
    <property type="entry name" value="Biotin_CoA_COase_ligase"/>
</dbReference>
<dbReference type="PROSITE" id="PS51733">
    <property type="entry name" value="BPL_LPL_CATALYTIC"/>
    <property type="match status" value="1"/>
</dbReference>
<dbReference type="EMBL" id="CP054492">
    <property type="protein sequence ID" value="QOY52789.1"/>
    <property type="molecule type" value="Genomic_DNA"/>
</dbReference>
<dbReference type="NCBIfam" id="NF006294">
    <property type="entry name" value="PRK08477.1"/>
    <property type="match status" value="1"/>
</dbReference>
<accession>A0A7S7LY80</accession>
<evidence type="ECO:0000313" key="3">
    <source>
        <dbReference type="EMBL" id="QOY52789.1"/>
    </source>
</evidence>
<keyword evidence="1 3" id="KW-0436">Ligase</keyword>
<feature type="domain" description="BPL/LPL catalytic" evidence="2">
    <location>
        <begin position="1"/>
        <end position="172"/>
    </location>
</feature>
<proteinExistence type="predicted"/>
<dbReference type="PANTHER" id="PTHR12835:SF5">
    <property type="entry name" value="BIOTIN--PROTEIN LIGASE"/>
    <property type="match status" value="1"/>
</dbReference>
<dbReference type="SUPFAM" id="SSF55681">
    <property type="entry name" value="Class II aaRS and biotin synthetases"/>
    <property type="match status" value="1"/>
</dbReference>
<gene>
    <name evidence="3" type="ORF">HUE88_03635</name>
</gene>
<evidence type="ECO:0000259" key="2">
    <source>
        <dbReference type="PROSITE" id="PS51733"/>
    </source>
</evidence>
<sequence length="211" mass="23957">MQILSLDSVDSTQNYLKELVKQNKVTPPLAVVAKTQTNGIGSRENTWSGMDGNLFLSFAIPLSNLPKDLKLESASIYFAYLLKDSLSESNSKVWLKWPNDFYIGNKKIGGMITHVVEKTLVCGVGLNIENSPENFAKLDIKISIDELLNKYFESVEKNVLWKQVFSKYELEFHKNKNFFTHKNNLKISLKDVVLQSDGSIISDGERIYSLR</sequence>
<evidence type="ECO:0000313" key="4">
    <source>
        <dbReference type="Proteomes" id="UP000593994"/>
    </source>
</evidence>
<dbReference type="Proteomes" id="UP000593994">
    <property type="component" value="Chromosome"/>
</dbReference>
<dbReference type="NCBIfam" id="TIGR00121">
    <property type="entry name" value="birA_ligase"/>
    <property type="match status" value="1"/>
</dbReference>
<dbReference type="Pfam" id="PF03099">
    <property type="entry name" value="BPL_LplA_LipB"/>
    <property type="match status" value="1"/>
</dbReference>
<keyword evidence="4" id="KW-1185">Reference proteome</keyword>
<dbReference type="GO" id="GO:0005737">
    <property type="term" value="C:cytoplasm"/>
    <property type="evidence" value="ECO:0007669"/>
    <property type="project" value="TreeGrafter"/>
</dbReference>
<dbReference type="AlphaFoldDB" id="A0A7S7LY80"/>
<evidence type="ECO:0000256" key="1">
    <source>
        <dbReference type="ARBA" id="ARBA00022598"/>
    </source>
</evidence>
<dbReference type="EC" id="6.3.4.15" evidence="3"/>
<reference evidence="3 4" key="1">
    <citation type="submission" date="2020-05" db="EMBL/GenBank/DDBJ databases">
        <title>Sulfurimonas marisnigri, sp. nov., and Sulfurimonas baltica, sp. nov., manganese oxide reducing chemolithoautotrophs of the class Epsilonproteobacteria isolated from the pelagic redoxclines of the Black and Baltic Seas and emended description of the genus Sulfurimonas.</title>
        <authorList>
            <person name="Henkel J.V."/>
            <person name="Laudan C."/>
            <person name="Werner J."/>
            <person name="Neu T."/>
            <person name="Plewe S."/>
            <person name="Sproer C."/>
            <person name="Bunk B."/>
            <person name="Schulz-Vogt H.N."/>
        </authorList>
    </citation>
    <scope>NUCLEOTIDE SEQUENCE [LARGE SCALE GENOMIC DNA]</scope>
    <source>
        <strain evidence="3 4">GD2</strain>
    </source>
</reference>
<protein>
    <submittedName>
        <fullName evidence="3">Biotin--[acetyl-CoA-carboxylase] ligase</fullName>
        <ecNumber evidence="3">6.3.4.15</ecNumber>
    </submittedName>
</protein>
<dbReference type="RefSeq" id="WP_194371163.1">
    <property type="nucleotide sequence ID" value="NZ_CP054492.1"/>
</dbReference>
<dbReference type="InterPro" id="IPR004143">
    <property type="entry name" value="BPL_LPL_catalytic"/>
</dbReference>
<dbReference type="InterPro" id="IPR045864">
    <property type="entry name" value="aa-tRNA-synth_II/BPL/LPL"/>
</dbReference>
<dbReference type="KEGG" id="sbal:HUE88_03635"/>
<dbReference type="PANTHER" id="PTHR12835">
    <property type="entry name" value="BIOTIN PROTEIN LIGASE"/>
    <property type="match status" value="1"/>
</dbReference>
<dbReference type="GO" id="GO:0004077">
    <property type="term" value="F:biotin--[biotin carboxyl-carrier protein] ligase activity"/>
    <property type="evidence" value="ECO:0007669"/>
    <property type="project" value="UniProtKB-EC"/>
</dbReference>
<organism evidence="3 4">
    <name type="scientific">Candidatus Sulfurimonas baltica</name>
    <dbReference type="NCBI Taxonomy" id="2740404"/>
    <lineage>
        <taxon>Bacteria</taxon>
        <taxon>Pseudomonadati</taxon>
        <taxon>Campylobacterota</taxon>
        <taxon>Epsilonproteobacteria</taxon>
        <taxon>Campylobacterales</taxon>
        <taxon>Sulfurimonadaceae</taxon>
        <taxon>Sulfurimonas</taxon>
    </lineage>
</organism>